<dbReference type="GO" id="GO:0016020">
    <property type="term" value="C:membrane"/>
    <property type="evidence" value="ECO:0007669"/>
    <property type="project" value="TreeGrafter"/>
</dbReference>
<keyword evidence="3" id="KW-0808">Transferase</keyword>
<keyword evidence="1" id="KW-1133">Transmembrane helix</keyword>
<protein>
    <submittedName>
        <fullName evidence="3">Acyltransferase</fullName>
    </submittedName>
</protein>
<dbReference type="KEGG" id="sedi:EBB79_02020"/>
<evidence type="ECO:0000313" key="4">
    <source>
        <dbReference type="Proteomes" id="UP000283063"/>
    </source>
</evidence>
<dbReference type="OrthoDB" id="9796461at2"/>
<dbReference type="InterPro" id="IPR002656">
    <property type="entry name" value="Acyl_transf_3_dom"/>
</dbReference>
<evidence type="ECO:0000256" key="1">
    <source>
        <dbReference type="SAM" id="Phobius"/>
    </source>
</evidence>
<feature type="transmembrane region" description="Helical" evidence="1">
    <location>
        <begin position="268"/>
        <end position="286"/>
    </location>
</feature>
<feature type="transmembrane region" description="Helical" evidence="1">
    <location>
        <begin position="164"/>
        <end position="183"/>
    </location>
</feature>
<feature type="transmembrane region" description="Helical" evidence="1">
    <location>
        <begin position="46"/>
        <end position="63"/>
    </location>
</feature>
<dbReference type="PANTHER" id="PTHR23028:SF53">
    <property type="entry name" value="ACYL_TRANSF_3 DOMAIN-CONTAINING PROTEIN"/>
    <property type="match status" value="1"/>
</dbReference>
<keyword evidence="1" id="KW-0812">Transmembrane</keyword>
<gene>
    <name evidence="3" type="ORF">EBB79_02020</name>
</gene>
<feature type="transmembrane region" description="Helical" evidence="1">
    <location>
        <begin position="195"/>
        <end position="215"/>
    </location>
</feature>
<name>A0A3T0MYF0_9RHOB</name>
<feature type="transmembrane region" description="Helical" evidence="1">
    <location>
        <begin position="84"/>
        <end position="104"/>
    </location>
</feature>
<sequence length="361" mass="40527">MDHINMALTGDRLFIPSLDGIRAVSIGLVFVGHAGFGHIVPGGFGVTIFFFLSGYLITTLLCREWDQHGRIALGAFYLRRVIRLAPALLITLAAACALNFAGLVGGTIDPATVLSQLLFFWNYYSLYIDGSQAIDGLGILWSLSVEEHFYLIWPALFILFGRKSIGLVHIVWLIAAILVWRFVRHFGFGDSEWVIYILTDTRFDSLLFGCLLALLQQGTTAERLFPRKWQLLYIVAAVLVLLLSFVIRDGAFRSTLRYSVQGLALMPLFHYAVTRGSAPGFNLLNLKFVRRIGQWSYTMYLCHFVIIHTLVFNGVAQFGDLSLVLWAGVLTLAFSSAVYYLVEKPLQPLRRKLTGHQEIRG</sequence>
<keyword evidence="4" id="KW-1185">Reference proteome</keyword>
<reference evidence="3 4" key="1">
    <citation type="submission" date="2018-10" db="EMBL/GenBank/DDBJ databases">
        <title>Parasedimentitalea marina sp. nov., a psychrophilic bacterium isolated from deep seawater of the New Britain Trench.</title>
        <authorList>
            <person name="Cao J."/>
        </authorList>
    </citation>
    <scope>NUCLEOTIDE SEQUENCE [LARGE SCALE GENOMIC DNA]</scope>
    <source>
        <strain evidence="3 4">W43</strain>
    </source>
</reference>
<dbReference type="GO" id="GO:0000271">
    <property type="term" value="P:polysaccharide biosynthetic process"/>
    <property type="evidence" value="ECO:0007669"/>
    <property type="project" value="TreeGrafter"/>
</dbReference>
<dbReference type="Pfam" id="PF01757">
    <property type="entry name" value="Acyl_transf_3"/>
    <property type="match status" value="1"/>
</dbReference>
<accession>A0A3T0MYF0</accession>
<feature type="transmembrane region" description="Helical" evidence="1">
    <location>
        <begin position="231"/>
        <end position="248"/>
    </location>
</feature>
<evidence type="ECO:0000313" key="3">
    <source>
        <dbReference type="EMBL" id="AZV76790.1"/>
    </source>
</evidence>
<feature type="domain" description="Acyltransferase 3" evidence="2">
    <location>
        <begin position="16"/>
        <end position="339"/>
    </location>
</feature>
<feature type="transmembrane region" description="Helical" evidence="1">
    <location>
        <begin position="21"/>
        <end position="40"/>
    </location>
</feature>
<dbReference type="GO" id="GO:0016747">
    <property type="term" value="F:acyltransferase activity, transferring groups other than amino-acyl groups"/>
    <property type="evidence" value="ECO:0007669"/>
    <property type="project" value="InterPro"/>
</dbReference>
<dbReference type="AlphaFoldDB" id="A0A3T0MYF0"/>
<dbReference type="EMBL" id="CP033219">
    <property type="protein sequence ID" value="AZV76790.1"/>
    <property type="molecule type" value="Genomic_DNA"/>
</dbReference>
<dbReference type="PANTHER" id="PTHR23028">
    <property type="entry name" value="ACETYLTRANSFERASE"/>
    <property type="match status" value="1"/>
</dbReference>
<dbReference type="Proteomes" id="UP000283063">
    <property type="component" value="Chromosome"/>
</dbReference>
<keyword evidence="1" id="KW-0472">Membrane</keyword>
<evidence type="ECO:0000259" key="2">
    <source>
        <dbReference type="Pfam" id="PF01757"/>
    </source>
</evidence>
<feature type="transmembrane region" description="Helical" evidence="1">
    <location>
        <begin position="298"/>
        <end position="318"/>
    </location>
</feature>
<dbReference type="InterPro" id="IPR050879">
    <property type="entry name" value="Acyltransferase_3"/>
</dbReference>
<proteinExistence type="predicted"/>
<organism evidence="3 4">
    <name type="scientific">Parasedimentitalea marina</name>
    <dbReference type="NCBI Taxonomy" id="2483033"/>
    <lineage>
        <taxon>Bacteria</taxon>
        <taxon>Pseudomonadati</taxon>
        <taxon>Pseudomonadota</taxon>
        <taxon>Alphaproteobacteria</taxon>
        <taxon>Rhodobacterales</taxon>
        <taxon>Paracoccaceae</taxon>
        <taxon>Parasedimentitalea</taxon>
    </lineage>
</organism>
<keyword evidence="3" id="KW-0012">Acyltransferase</keyword>
<feature type="transmembrane region" description="Helical" evidence="1">
    <location>
        <begin position="324"/>
        <end position="342"/>
    </location>
</feature>